<dbReference type="GO" id="GO:0004407">
    <property type="term" value="F:histone deacetylase activity"/>
    <property type="evidence" value="ECO:0007669"/>
    <property type="project" value="TreeGrafter"/>
</dbReference>
<dbReference type="InterPro" id="IPR053244">
    <property type="entry name" value="HDAC_HD_type_1"/>
</dbReference>
<evidence type="ECO:0000313" key="3">
    <source>
        <dbReference type="EMBL" id="EKM52007.1"/>
    </source>
</evidence>
<dbReference type="GO" id="GO:0005634">
    <property type="term" value="C:nucleus"/>
    <property type="evidence" value="ECO:0007669"/>
    <property type="project" value="TreeGrafter"/>
</dbReference>
<feature type="domain" description="Histone deacetylase" evidence="2">
    <location>
        <begin position="117"/>
        <end position="425"/>
    </location>
</feature>
<dbReference type="PANTHER" id="PTHR47558">
    <property type="entry name" value="HISTONE DEACETYLASE HOS3"/>
    <property type="match status" value="1"/>
</dbReference>
<dbReference type="AlphaFoldDB" id="K5WNV7"/>
<feature type="compositionally biased region" description="Low complexity" evidence="1">
    <location>
        <begin position="500"/>
        <end position="512"/>
    </location>
</feature>
<dbReference type="RefSeq" id="XP_007399796.1">
    <property type="nucleotide sequence ID" value="XM_007399734.1"/>
</dbReference>
<dbReference type="HOGENOM" id="CLU_013370_2_1_1"/>
<reference evidence="3 4" key="1">
    <citation type="journal article" date="2012" name="BMC Genomics">
        <title>Comparative genomics of the white-rot fungi, Phanerochaete carnosa and P. chrysosporium, to elucidate the genetic basis of the distinct wood types they colonize.</title>
        <authorList>
            <person name="Suzuki H."/>
            <person name="MacDonald J."/>
            <person name="Syed K."/>
            <person name="Salamov A."/>
            <person name="Hori C."/>
            <person name="Aerts A."/>
            <person name="Henrissat B."/>
            <person name="Wiebenga A."/>
            <person name="vanKuyk P.A."/>
            <person name="Barry K."/>
            <person name="Lindquist E."/>
            <person name="LaButti K."/>
            <person name="Lapidus A."/>
            <person name="Lucas S."/>
            <person name="Coutinho P."/>
            <person name="Gong Y."/>
            <person name="Samejima M."/>
            <person name="Mahadevan R."/>
            <person name="Abou-Zaid M."/>
            <person name="de Vries R.P."/>
            <person name="Igarashi K."/>
            <person name="Yadav J.S."/>
            <person name="Grigoriev I.V."/>
            <person name="Master E.R."/>
        </authorList>
    </citation>
    <scope>NUCLEOTIDE SEQUENCE [LARGE SCALE GENOMIC DNA]</scope>
    <source>
        <strain evidence="3 4">HHB-10118-sp</strain>
    </source>
</reference>
<dbReference type="InterPro" id="IPR023801">
    <property type="entry name" value="His_deacetylse_dom"/>
</dbReference>
<dbReference type="EMBL" id="JH930476">
    <property type="protein sequence ID" value="EKM52007.1"/>
    <property type="molecule type" value="Genomic_DNA"/>
</dbReference>
<dbReference type="GeneID" id="18910422"/>
<dbReference type="STRING" id="650164.K5WNV7"/>
<keyword evidence="4" id="KW-1185">Reference proteome</keyword>
<evidence type="ECO:0000259" key="2">
    <source>
        <dbReference type="Pfam" id="PF00850"/>
    </source>
</evidence>
<evidence type="ECO:0000256" key="1">
    <source>
        <dbReference type="SAM" id="MobiDB-lite"/>
    </source>
</evidence>
<dbReference type="InParanoid" id="K5WNV7"/>
<dbReference type="InterPro" id="IPR037138">
    <property type="entry name" value="His_deacetylse_dom_sf"/>
</dbReference>
<sequence length="572" mass="63066">MLRVYLQEACLRHQFIRSKETSNVVERPQRLRAVNVGLAAVMARTSQGRRKVEPVSQDAKDEPEDELVSAIGRLNIAQVNDRTLAAGPIEVVKSSAKVDLLNNAAVKFIHGDIEGDVYLEKLIKLSKESRDKIAAGESEIPGGLSQGDLYLCPESVDSIQGALGTMCEVVDRVMDPWSSTSRAFVAVRPPGHHCGEDTPSGFCFVNNVAIAAAHGKVSATHLEYNITRVAIFDIDLHHGNGTQSIIWQINEEAYRAQLEEPDGKSPDKTRLQVFYGSLHDILSYPCEDGKLDLVQAASVSLHGPHGQFVENIHLEPYTTEKHFFESLYEKKYLRLLQKARSFIDDTGGVRDDTLVFISCGFDACEHEYESMSRHGRKVPTSFYHRFARDARLFADSVAKGKLISVLEGGYSDRALTSGTIAHLSGLAETDDVKADPEWWTLDNLVALEKATAKRRGGQQAVTEMEPWLERTLEYFIQINSDPLLAAPPMIMSLRDRSNKKTTTAPVPAAPKVAKNKPKEKALVKQAAAETSRSDTERSADEANADTLPKKPRRVVLKLGPNPVAGNSSARES</sequence>
<dbReference type="Gene3D" id="3.40.800.20">
    <property type="entry name" value="Histone deacetylase domain"/>
    <property type="match status" value="1"/>
</dbReference>
<dbReference type="Pfam" id="PF00850">
    <property type="entry name" value="Hist_deacetyl"/>
    <property type="match status" value="1"/>
</dbReference>
<dbReference type="InterPro" id="IPR000286">
    <property type="entry name" value="HDACs"/>
</dbReference>
<dbReference type="KEGG" id="pco:PHACADRAFT_187379"/>
<dbReference type="InterPro" id="IPR023696">
    <property type="entry name" value="Ureohydrolase_dom_sf"/>
</dbReference>
<dbReference type="Proteomes" id="UP000008370">
    <property type="component" value="Unassembled WGS sequence"/>
</dbReference>
<dbReference type="GO" id="GO:0010468">
    <property type="term" value="P:regulation of gene expression"/>
    <property type="evidence" value="ECO:0007669"/>
    <property type="project" value="UniProtKB-ARBA"/>
</dbReference>
<organism evidence="3 4">
    <name type="scientific">Phanerochaete carnosa (strain HHB-10118-sp)</name>
    <name type="common">White-rot fungus</name>
    <name type="synonym">Peniophora carnosa</name>
    <dbReference type="NCBI Taxonomy" id="650164"/>
    <lineage>
        <taxon>Eukaryota</taxon>
        <taxon>Fungi</taxon>
        <taxon>Dikarya</taxon>
        <taxon>Basidiomycota</taxon>
        <taxon>Agaricomycotina</taxon>
        <taxon>Agaricomycetes</taxon>
        <taxon>Polyporales</taxon>
        <taxon>Phanerochaetaceae</taxon>
        <taxon>Phanerochaete</taxon>
    </lineage>
</organism>
<dbReference type="PANTHER" id="PTHR47558:SF1">
    <property type="entry name" value="HISTONE DEACETYLASE HOS3"/>
    <property type="match status" value="1"/>
</dbReference>
<evidence type="ECO:0000313" key="4">
    <source>
        <dbReference type="Proteomes" id="UP000008370"/>
    </source>
</evidence>
<accession>K5WNV7</accession>
<dbReference type="PRINTS" id="PR01270">
    <property type="entry name" value="HDASUPER"/>
</dbReference>
<dbReference type="SUPFAM" id="SSF52768">
    <property type="entry name" value="Arginase/deacetylase"/>
    <property type="match status" value="1"/>
</dbReference>
<name>K5WNV7_PHACS</name>
<gene>
    <name evidence="3" type="ORF">PHACADRAFT_187379</name>
</gene>
<dbReference type="OrthoDB" id="5232919at2759"/>
<proteinExistence type="predicted"/>
<dbReference type="CDD" id="cd09998">
    <property type="entry name" value="HDAC_Hos3"/>
    <property type="match status" value="1"/>
</dbReference>
<protein>
    <recommendedName>
        <fullName evidence="2">Histone deacetylase domain-containing protein</fullName>
    </recommendedName>
</protein>
<feature type="compositionally biased region" description="Basic and acidic residues" evidence="1">
    <location>
        <begin position="531"/>
        <end position="540"/>
    </location>
</feature>
<feature type="region of interest" description="Disordered" evidence="1">
    <location>
        <begin position="497"/>
        <end position="572"/>
    </location>
</feature>